<evidence type="ECO:0000313" key="2">
    <source>
        <dbReference type="EMBL" id="MBB5349819.1"/>
    </source>
</evidence>
<feature type="transmembrane region" description="Helical" evidence="1">
    <location>
        <begin position="46"/>
        <end position="66"/>
    </location>
</feature>
<protein>
    <submittedName>
        <fullName evidence="2">DNA-directed RNA polymerase subunit RPC12/RpoP</fullName>
    </submittedName>
</protein>
<gene>
    <name evidence="2" type="ORF">HNR46_000040</name>
</gene>
<keyword evidence="1" id="KW-0472">Membrane</keyword>
<dbReference type="AlphaFoldDB" id="A0A840V7T1"/>
<dbReference type="Proteomes" id="UP000557717">
    <property type="component" value="Unassembled WGS sequence"/>
</dbReference>
<evidence type="ECO:0000313" key="3">
    <source>
        <dbReference type="Proteomes" id="UP000557717"/>
    </source>
</evidence>
<feature type="transmembrane region" description="Helical" evidence="1">
    <location>
        <begin position="20"/>
        <end position="39"/>
    </location>
</feature>
<proteinExistence type="predicted"/>
<accession>A0A840V7T1</accession>
<dbReference type="GO" id="GO:0000428">
    <property type="term" value="C:DNA-directed RNA polymerase complex"/>
    <property type="evidence" value="ECO:0007669"/>
    <property type="project" value="UniProtKB-KW"/>
</dbReference>
<reference evidence="2 3" key="1">
    <citation type="submission" date="2020-08" db="EMBL/GenBank/DDBJ databases">
        <title>Genomic Encyclopedia of Type Strains, Phase IV (KMG-IV): sequencing the most valuable type-strain genomes for metagenomic binning, comparative biology and taxonomic classification.</title>
        <authorList>
            <person name="Goeker M."/>
        </authorList>
    </citation>
    <scope>NUCLEOTIDE SEQUENCE [LARGE SCALE GENOMIC DNA]</scope>
    <source>
        <strain evidence="2 3">YC6886</strain>
    </source>
</reference>
<keyword evidence="2" id="KW-0240">DNA-directed RNA polymerase</keyword>
<keyword evidence="1" id="KW-0812">Transmembrane</keyword>
<organism evidence="2 3">
    <name type="scientific">Haloferula luteola</name>
    <dbReference type="NCBI Taxonomy" id="595692"/>
    <lineage>
        <taxon>Bacteria</taxon>
        <taxon>Pseudomonadati</taxon>
        <taxon>Verrucomicrobiota</taxon>
        <taxon>Verrucomicrobiia</taxon>
        <taxon>Verrucomicrobiales</taxon>
        <taxon>Verrucomicrobiaceae</taxon>
        <taxon>Haloferula</taxon>
    </lineage>
</organism>
<sequence>MHRFSNARSLQLLRTASGLYLLFPILWIALVATLVRGLMFDHRESLLASLAIIAALVLLFLLTLGLSGNIRCPLCHVKVFRRTGATMNSRHRKTLLGSPRLYIATRVTFTKHYRCPYCGEPCQTSRARRP</sequence>
<evidence type="ECO:0000256" key="1">
    <source>
        <dbReference type="SAM" id="Phobius"/>
    </source>
</evidence>
<dbReference type="EMBL" id="JACHFD010000001">
    <property type="protein sequence ID" value="MBB5349819.1"/>
    <property type="molecule type" value="Genomic_DNA"/>
</dbReference>
<name>A0A840V7T1_9BACT</name>
<keyword evidence="3" id="KW-1185">Reference proteome</keyword>
<keyword evidence="2" id="KW-0804">Transcription</keyword>
<keyword evidence="1" id="KW-1133">Transmembrane helix</keyword>
<dbReference type="RefSeq" id="WP_184014653.1">
    <property type="nucleotide sequence ID" value="NZ_JACHFD010000001.1"/>
</dbReference>
<comment type="caution">
    <text evidence="2">The sequence shown here is derived from an EMBL/GenBank/DDBJ whole genome shotgun (WGS) entry which is preliminary data.</text>
</comment>